<protein>
    <recommendedName>
        <fullName evidence="3">Lipoprotein</fullName>
    </recommendedName>
</protein>
<dbReference type="PROSITE" id="PS51257">
    <property type="entry name" value="PROKAR_LIPOPROTEIN"/>
    <property type="match status" value="1"/>
</dbReference>
<gene>
    <name evidence="1" type="ORF">SAMN05421741_10558</name>
</gene>
<dbReference type="Proteomes" id="UP000199036">
    <property type="component" value="Unassembled WGS sequence"/>
</dbReference>
<sequence length="218" mass="25354">MSDMKSNKYSWLLCFIATTLMVACTKKTEKNNVEPTVKSDSIVKSPNQLPTYQTPKNISEIKEFYAAWEQKLQTGFYKKIAFNYNCDNEKSGKLTYFFEDGNLRIIEHSYSEYDHFSATDRYYIISGNPFFIFSKEAAWSFEAEGKTKDNITEYRGYIINNEPAECLQKKYTVYSHSKTNPNPDEIENTVSDCKNILKLIDKYQKLATYKSTTDVECN</sequence>
<accession>A0A1I4YUL7</accession>
<evidence type="ECO:0000313" key="2">
    <source>
        <dbReference type="Proteomes" id="UP000199036"/>
    </source>
</evidence>
<evidence type="ECO:0008006" key="3">
    <source>
        <dbReference type="Google" id="ProtNLM"/>
    </source>
</evidence>
<dbReference type="OrthoDB" id="853657at2"/>
<evidence type="ECO:0000313" key="1">
    <source>
        <dbReference type="EMBL" id="SFN41692.1"/>
    </source>
</evidence>
<organism evidence="1 2">
    <name type="scientific">Paenimyroides ummariense</name>
    <dbReference type="NCBI Taxonomy" id="913024"/>
    <lineage>
        <taxon>Bacteria</taxon>
        <taxon>Pseudomonadati</taxon>
        <taxon>Bacteroidota</taxon>
        <taxon>Flavobacteriia</taxon>
        <taxon>Flavobacteriales</taxon>
        <taxon>Flavobacteriaceae</taxon>
        <taxon>Paenimyroides</taxon>
    </lineage>
</organism>
<dbReference type="RefSeq" id="WP_091520290.1">
    <property type="nucleotide sequence ID" value="NZ_FOVI01000005.1"/>
</dbReference>
<dbReference type="EMBL" id="FOVI01000005">
    <property type="protein sequence ID" value="SFN41692.1"/>
    <property type="molecule type" value="Genomic_DNA"/>
</dbReference>
<proteinExistence type="predicted"/>
<dbReference type="STRING" id="913024.SAMN05421741_10558"/>
<reference evidence="2" key="1">
    <citation type="submission" date="2016-10" db="EMBL/GenBank/DDBJ databases">
        <authorList>
            <person name="Varghese N."/>
            <person name="Submissions S."/>
        </authorList>
    </citation>
    <scope>NUCLEOTIDE SEQUENCE [LARGE SCALE GENOMIC DNA]</scope>
    <source>
        <strain evidence="2">DS-12</strain>
    </source>
</reference>
<name>A0A1I4YUL7_9FLAO</name>
<dbReference type="AlphaFoldDB" id="A0A1I4YUL7"/>
<keyword evidence="2" id="KW-1185">Reference proteome</keyword>